<dbReference type="EMBL" id="PNYB01000004">
    <property type="protein sequence ID" value="PMS26744.1"/>
    <property type="molecule type" value="Genomic_DNA"/>
</dbReference>
<evidence type="ECO:0000256" key="1">
    <source>
        <dbReference type="ARBA" id="ARBA00006484"/>
    </source>
</evidence>
<dbReference type="GO" id="GO:0016616">
    <property type="term" value="F:oxidoreductase activity, acting on the CH-OH group of donors, NAD or NADP as acceptor"/>
    <property type="evidence" value="ECO:0007669"/>
    <property type="project" value="TreeGrafter"/>
</dbReference>
<accession>A0A2N7WBH3</accession>
<dbReference type="PRINTS" id="PR00081">
    <property type="entry name" value="GDHRDH"/>
</dbReference>
<name>A0A2N7WBH3_9BURK</name>
<dbReference type="InterPro" id="IPR002347">
    <property type="entry name" value="SDR_fam"/>
</dbReference>
<comment type="caution">
    <text evidence="2">The sequence shown here is derived from an EMBL/GenBank/DDBJ whole genome shotgun (WGS) entry which is preliminary data.</text>
</comment>
<dbReference type="SUPFAM" id="SSF51735">
    <property type="entry name" value="NAD(P)-binding Rossmann-fold domains"/>
    <property type="match status" value="1"/>
</dbReference>
<dbReference type="AlphaFoldDB" id="A0A2N7WBH3"/>
<keyword evidence="3" id="KW-1185">Reference proteome</keyword>
<evidence type="ECO:0000313" key="3">
    <source>
        <dbReference type="Proteomes" id="UP000235347"/>
    </source>
</evidence>
<dbReference type="CDD" id="cd05233">
    <property type="entry name" value="SDR_c"/>
    <property type="match status" value="1"/>
</dbReference>
<dbReference type="PANTHER" id="PTHR42760">
    <property type="entry name" value="SHORT-CHAIN DEHYDROGENASES/REDUCTASES FAMILY MEMBER"/>
    <property type="match status" value="1"/>
</dbReference>
<sequence>MNANSVSIPLSVVVTGGGRGIGLATVQLLLERGGSVVVVDLDVTGADELARQYPRRLQRFAGSVTDEARLREILELASREAEVPLNGLVNCAGIAPIPTPIEDCPVEQWSRVLESHLTGSYIACKVFGAAFAQSGAPGSIVNVASVLAHRPGPVLAYGAAKSGVISMTEALAAHWAARQVRVNAVAPGWTDTPFVRRKGRSDKEFRSILDATPQGRLLDAAEIAEVILFLLSPAASAVTGSTITCDGGYVAGSGWAPYGGFPRIPRDAPDQYATTHPSRETV</sequence>
<protein>
    <submittedName>
        <fullName evidence="2">NAD(P)-dependent oxidoreductase</fullName>
    </submittedName>
</protein>
<comment type="similarity">
    <text evidence="1">Belongs to the short-chain dehydrogenases/reductases (SDR) family.</text>
</comment>
<dbReference type="Gene3D" id="3.40.50.720">
    <property type="entry name" value="NAD(P)-binding Rossmann-like Domain"/>
    <property type="match status" value="1"/>
</dbReference>
<dbReference type="PROSITE" id="PS00061">
    <property type="entry name" value="ADH_SHORT"/>
    <property type="match status" value="1"/>
</dbReference>
<evidence type="ECO:0000313" key="2">
    <source>
        <dbReference type="EMBL" id="PMS26744.1"/>
    </source>
</evidence>
<dbReference type="Pfam" id="PF13561">
    <property type="entry name" value="adh_short_C2"/>
    <property type="match status" value="1"/>
</dbReference>
<proteinExistence type="inferred from homology"/>
<organism evidence="2 3">
    <name type="scientific">Trinickia soli</name>
    <dbReference type="NCBI Taxonomy" id="380675"/>
    <lineage>
        <taxon>Bacteria</taxon>
        <taxon>Pseudomonadati</taxon>
        <taxon>Pseudomonadota</taxon>
        <taxon>Betaproteobacteria</taxon>
        <taxon>Burkholderiales</taxon>
        <taxon>Burkholderiaceae</taxon>
        <taxon>Trinickia</taxon>
    </lineage>
</organism>
<dbReference type="InterPro" id="IPR020904">
    <property type="entry name" value="Sc_DH/Rdtase_CS"/>
</dbReference>
<reference evidence="2 3" key="1">
    <citation type="submission" date="2018-01" db="EMBL/GenBank/DDBJ databases">
        <title>Whole genome analyses suggest that Burkholderia sensu lato contains two further novel genera in the rhizoxinica-symbiotica group Mycetohabitans gen. nov., and Trinickia gen. nov.: implications for the evolution of diazotrophy and nodulation in the Burkholderiaceae.</title>
        <authorList>
            <person name="Estrada-de los Santos P."/>
            <person name="Palmer M."/>
            <person name="Chavez-Ramirez B."/>
            <person name="Beukes C."/>
            <person name="Steenkamp E.T."/>
            <person name="Hirsch A.M."/>
            <person name="Manyaka P."/>
            <person name="Maluk M."/>
            <person name="Lafos M."/>
            <person name="Crook M."/>
            <person name="Gross E."/>
            <person name="Simon M.F."/>
            <person name="Bueno dos Reis Junior F."/>
            <person name="Poole P.S."/>
            <person name="Venter S.N."/>
            <person name="James E.K."/>
        </authorList>
    </citation>
    <scope>NUCLEOTIDE SEQUENCE [LARGE SCALE GENOMIC DNA]</scope>
    <source>
        <strain evidence="2 3">GP25-8</strain>
    </source>
</reference>
<dbReference type="RefSeq" id="WP_102609135.1">
    <property type="nucleotide sequence ID" value="NZ_CADIKD010000011.1"/>
</dbReference>
<dbReference type="InterPro" id="IPR036291">
    <property type="entry name" value="NAD(P)-bd_dom_sf"/>
</dbReference>
<dbReference type="FunFam" id="3.40.50.720:FF:000084">
    <property type="entry name" value="Short-chain dehydrogenase reductase"/>
    <property type="match status" value="1"/>
</dbReference>
<dbReference type="PRINTS" id="PR00080">
    <property type="entry name" value="SDRFAMILY"/>
</dbReference>
<dbReference type="Proteomes" id="UP000235347">
    <property type="component" value="Unassembled WGS sequence"/>
</dbReference>
<gene>
    <name evidence="2" type="ORF">C0Z19_06500</name>
</gene>